<name>A0ACB6RQU8_9PLEO</name>
<gene>
    <name evidence="1" type="ORF">BU25DRAFT_172163</name>
</gene>
<dbReference type="Proteomes" id="UP000799754">
    <property type="component" value="Unassembled WGS sequence"/>
</dbReference>
<keyword evidence="2" id="KW-1185">Reference proteome</keyword>
<comment type="caution">
    <text evidence="1">The sequence shown here is derived from an EMBL/GenBank/DDBJ whole genome shotgun (WGS) entry which is preliminary data.</text>
</comment>
<dbReference type="EMBL" id="MU006735">
    <property type="protein sequence ID" value="KAF2623652.1"/>
    <property type="molecule type" value="Genomic_DNA"/>
</dbReference>
<organism evidence="1 2">
    <name type="scientific">Macroventuria anomochaeta</name>
    <dbReference type="NCBI Taxonomy" id="301207"/>
    <lineage>
        <taxon>Eukaryota</taxon>
        <taxon>Fungi</taxon>
        <taxon>Dikarya</taxon>
        <taxon>Ascomycota</taxon>
        <taxon>Pezizomycotina</taxon>
        <taxon>Dothideomycetes</taxon>
        <taxon>Pleosporomycetidae</taxon>
        <taxon>Pleosporales</taxon>
        <taxon>Pleosporineae</taxon>
        <taxon>Didymellaceae</taxon>
        <taxon>Macroventuria</taxon>
    </lineage>
</organism>
<evidence type="ECO:0000313" key="1">
    <source>
        <dbReference type="EMBL" id="KAF2623652.1"/>
    </source>
</evidence>
<reference evidence="1" key="1">
    <citation type="journal article" date="2020" name="Stud. Mycol.">
        <title>101 Dothideomycetes genomes: a test case for predicting lifestyles and emergence of pathogens.</title>
        <authorList>
            <person name="Haridas S."/>
            <person name="Albert R."/>
            <person name="Binder M."/>
            <person name="Bloem J."/>
            <person name="Labutti K."/>
            <person name="Salamov A."/>
            <person name="Andreopoulos B."/>
            <person name="Baker S."/>
            <person name="Barry K."/>
            <person name="Bills G."/>
            <person name="Bluhm B."/>
            <person name="Cannon C."/>
            <person name="Castanera R."/>
            <person name="Culley D."/>
            <person name="Daum C."/>
            <person name="Ezra D."/>
            <person name="Gonzalez J."/>
            <person name="Henrissat B."/>
            <person name="Kuo A."/>
            <person name="Liang C."/>
            <person name="Lipzen A."/>
            <person name="Lutzoni F."/>
            <person name="Magnuson J."/>
            <person name="Mondo S."/>
            <person name="Nolan M."/>
            <person name="Ohm R."/>
            <person name="Pangilinan J."/>
            <person name="Park H.-J."/>
            <person name="Ramirez L."/>
            <person name="Alfaro M."/>
            <person name="Sun H."/>
            <person name="Tritt A."/>
            <person name="Yoshinaga Y."/>
            <person name="Zwiers L.-H."/>
            <person name="Turgeon B."/>
            <person name="Goodwin S."/>
            <person name="Spatafora J."/>
            <person name="Crous P."/>
            <person name="Grigoriev I."/>
        </authorList>
    </citation>
    <scope>NUCLEOTIDE SEQUENCE</scope>
    <source>
        <strain evidence="1">CBS 525.71</strain>
    </source>
</reference>
<protein>
    <submittedName>
        <fullName evidence="1">Uncharacterized protein</fullName>
    </submittedName>
</protein>
<proteinExistence type="predicted"/>
<accession>A0ACB6RQU8</accession>
<evidence type="ECO:0000313" key="2">
    <source>
        <dbReference type="Proteomes" id="UP000799754"/>
    </source>
</evidence>
<sequence>MSCIWKHAANGFATPNLPCRFRDPYFIHRTRYNAQAMHKVLDSSKRCLHTYSRPMLIAYRVPVTAMASLGMAAQTTFHFASMKATVSAASHSRHGDPGGIDGFNIRLIGAGLPYLKPIPRS</sequence>